<dbReference type="InterPro" id="IPR015813">
    <property type="entry name" value="Pyrv/PenolPyrv_kinase-like_dom"/>
</dbReference>
<evidence type="ECO:0000313" key="2">
    <source>
        <dbReference type="Proteomes" id="UP000053095"/>
    </source>
</evidence>
<proteinExistence type="predicted"/>
<reference evidence="2" key="1">
    <citation type="journal article" date="2015" name="Genome Announc.">
        <title>Draft genome sequence of Talaromyces cellulolyticus strain Y-94, a source of lignocellulosic biomass-degrading enzymes.</title>
        <authorList>
            <person name="Fujii T."/>
            <person name="Koike H."/>
            <person name="Sawayama S."/>
            <person name="Yano S."/>
            <person name="Inoue H."/>
        </authorList>
    </citation>
    <scope>NUCLEOTIDE SEQUENCE [LARGE SCALE GENOMIC DNA]</scope>
    <source>
        <strain evidence="2">Y-94</strain>
    </source>
</reference>
<evidence type="ECO:0000313" key="1">
    <source>
        <dbReference type="EMBL" id="GAM43724.1"/>
    </source>
</evidence>
<dbReference type="Proteomes" id="UP000053095">
    <property type="component" value="Unassembled WGS sequence"/>
</dbReference>
<name>A0A6V8HNX8_TALPI</name>
<dbReference type="InterPro" id="IPR039556">
    <property type="entry name" value="ICL/PEPM"/>
</dbReference>
<dbReference type="EMBL" id="DF933856">
    <property type="protein sequence ID" value="GAM43724.1"/>
    <property type="molecule type" value="Genomic_DNA"/>
</dbReference>
<dbReference type="SUPFAM" id="SSF51621">
    <property type="entry name" value="Phosphoenolpyruvate/pyruvate domain"/>
    <property type="match status" value="1"/>
</dbReference>
<dbReference type="Gene3D" id="3.20.20.60">
    <property type="entry name" value="Phosphoenolpyruvate-binding domains"/>
    <property type="match status" value="1"/>
</dbReference>
<gene>
    <name evidence="1" type="ORF">TCE0_060r18766</name>
</gene>
<sequence>MSPSQNDVAKHFRALHNPQDPLILTNVYDASTASVIASLPTARALATASFAIAASIGVDDENLTKDQNLAALKTIVSTAHRVNAALPITVDLQDGYGKDLPSLAATIKEVIAIGAVGCNMEDMDNATGTLRPLDEAVARVRTVVEAAKEAGVPDFVLNARTDVLFQEGATLDDAIARGKAFLEAGACTVFVWGGPQGRGVSKEEVEVLVKELEGMVNVKMTLQEGFLGVQEIRRLGVARFDDVPTDVITGIGTISTYSYNNFCGFTTVNTIAAASLGSISIHDADRASSKPNALFSTSVRHGRKARSRWVADTAKLHSAGHSGFFNLNGLYIEPLGEVPRGLIFEIVAWEIRDSEAQNVYNTWIAYTKEGYQDMQYYDLTMFGGSWGRKVNIVEIFTWVPDEDQKEPDWAFCLDDLDIEFLDRRLDE</sequence>
<dbReference type="PANTHER" id="PTHR42905">
    <property type="entry name" value="PHOSPHOENOLPYRUVATE CARBOXYLASE"/>
    <property type="match status" value="1"/>
</dbReference>
<dbReference type="AlphaFoldDB" id="A0A6V8HNX8"/>
<dbReference type="InterPro" id="IPR040442">
    <property type="entry name" value="Pyrv_kinase-like_dom_sf"/>
</dbReference>
<accession>A0A6V8HNX8</accession>
<dbReference type="CDD" id="cd00377">
    <property type="entry name" value="ICL_PEPM"/>
    <property type="match status" value="1"/>
</dbReference>
<dbReference type="PANTHER" id="PTHR42905:SF16">
    <property type="entry name" value="CARBOXYPHOSPHONOENOLPYRUVATE PHOSPHONOMUTASE-LIKE PROTEIN (AFU_ORTHOLOGUE AFUA_5G07230)"/>
    <property type="match status" value="1"/>
</dbReference>
<dbReference type="Pfam" id="PF13714">
    <property type="entry name" value="PEP_mutase"/>
    <property type="match status" value="1"/>
</dbReference>
<dbReference type="GO" id="GO:0003824">
    <property type="term" value="F:catalytic activity"/>
    <property type="evidence" value="ECO:0007669"/>
    <property type="project" value="InterPro"/>
</dbReference>
<keyword evidence="2" id="KW-1185">Reference proteome</keyword>
<protein>
    <submittedName>
        <fullName evidence="1">Uncharacterized protein</fullName>
    </submittedName>
</protein>
<comment type="caution">
    <text evidence="1">The sequence shown here is derived from an EMBL/GenBank/DDBJ whole genome shotgun (WGS) entry which is preliminary data.</text>
</comment>
<organism evidence="1 2">
    <name type="scientific">Talaromyces pinophilus</name>
    <name type="common">Penicillium pinophilum</name>
    <dbReference type="NCBI Taxonomy" id="128442"/>
    <lineage>
        <taxon>Eukaryota</taxon>
        <taxon>Fungi</taxon>
        <taxon>Dikarya</taxon>
        <taxon>Ascomycota</taxon>
        <taxon>Pezizomycotina</taxon>
        <taxon>Eurotiomycetes</taxon>
        <taxon>Eurotiomycetidae</taxon>
        <taxon>Eurotiales</taxon>
        <taxon>Trichocomaceae</taxon>
        <taxon>Talaromyces</taxon>
        <taxon>Talaromyces sect. Talaromyces</taxon>
    </lineage>
</organism>